<reference evidence="7" key="1">
    <citation type="submission" date="2025-08" db="UniProtKB">
        <authorList>
            <consortium name="RefSeq"/>
        </authorList>
    </citation>
    <scope>IDENTIFICATION</scope>
    <source>
        <strain evidence="7">15112-1751.03</strain>
        <tissue evidence="7">Whole Adult</tissue>
    </source>
</reference>
<protein>
    <submittedName>
        <fullName evidence="7">Odorant-binding protein 59a</fullName>
    </submittedName>
</protein>
<gene>
    <name evidence="7" type="primary">LOC117567946</name>
</gene>
<dbReference type="PANTHER" id="PTHR21066:SF9">
    <property type="entry name" value="ODORANT-BINDING PROTEIN 59A"/>
    <property type="match status" value="1"/>
</dbReference>
<keyword evidence="3" id="KW-0964">Secreted</keyword>
<dbReference type="AlphaFoldDB" id="A0A6P8WZN9"/>
<feature type="chain" id="PRO_5027911570" evidence="5">
    <location>
        <begin position="18"/>
        <end position="205"/>
    </location>
</feature>
<dbReference type="OrthoDB" id="8194482at2759"/>
<evidence type="ECO:0000313" key="7">
    <source>
        <dbReference type="RefSeq" id="XP_034104135.1"/>
    </source>
</evidence>
<dbReference type="GO" id="GO:0005576">
    <property type="term" value="C:extracellular region"/>
    <property type="evidence" value="ECO:0007669"/>
    <property type="project" value="UniProtKB-SubCell"/>
</dbReference>
<comment type="subcellular location">
    <subcellularLocation>
        <location evidence="1">Secreted</location>
    </subcellularLocation>
</comment>
<keyword evidence="5" id="KW-0732">Signal</keyword>
<dbReference type="RefSeq" id="XP_034104135.1">
    <property type="nucleotide sequence ID" value="XM_034248244.2"/>
</dbReference>
<dbReference type="SUPFAM" id="SSF47565">
    <property type="entry name" value="Insect pheromone/odorant-binding proteins"/>
    <property type="match status" value="1"/>
</dbReference>
<organism evidence="6 7">
    <name type="scientific">Drosophila albomicans</name>
    <name type="common">Fruit fly</name>
    <dbReference type="NCBI Taxonomy" id="7291"/>
    <lineage>
        <taxon>Eukaryota</taxon>
        <taxon>Metazoa</taxon>
        <taxon>Ecdysozoa</taxon>
        <taxon>Arthropoda</taxon>
        <taxon>Hexapoda</taxon>
        <taxon>Insecta</taxon>
        <taxon>Pterygota</taxon>
        <taxon>Neoptera</taxon>
        <taxon>Endopterygota</taxon>
        <taxon>Diptera</taxon>
        <taxon>Brachycera</taxon>
        <taxon>Muscomorpha</taxon>
        <taxon>Ephydroidea</taxon>
        <taxon>Drosophilidae</taxon>
        <taxon>Drosophila</taxon>
    </lineage>
</organism>
<sequence length="205" mass="23989">MRLLLLILLGFGCGTQSLKCRSQDGGSEEEMKRTVRSCMQRGSQGQNEDERRYDNQRYNFDGSYGQDYRQGQEGLGQQGQTYGNRWQRSVKHNEHNSNNRGNNNTMEGEMGACVAQCFFEELNMVDANGQPDRRKVSYLLTKDLRDRNLRNFYMDTVQQCFRYLDQSRYNNNNKCSQARELIKCMSEYAKAQCDDWEEHSSLLFN</sequence>
<evidence type="ECO:0000256" key="5">
    <source>
        <dbReference type="SAM" id="SignalP"/>
    </source>
</evidence>
<evidence type="ECO:0000256" key="2">
    <source>
        <dbReference type="ARBA" id="ARBA00008098"/>
    </source>
</evidence>
<dbReference type="PANTHER" id="PTHR21066">
    <property type="entry name" value="ODORANT-BINDING PROTEIN 59A-RELATED"/>
    <property type="match status" value="1"/>
</dbReference>
<dbReference type="GO" id="GO:0005549">
    <property type="term" value="F:odorant binding"/>
    <property type="evidence" value="ECO:0007669"/>
    <property type="project" value="InterPro"/>
</dbReference>
<dbReference type="Pfam" id="PF01395">
    <property type="entry name" value="PBP_GOBP"/>
    <property type="match status" value="1"/>
</dbReference>
<evidence type="ECO:0000256" key="3">
    <source>
        <dbReference type="ARBA" id="ARBA00022525"/>
    </source>
</evidence>
<proteinExistence type="inferred from homology"/>
<dbReference type="InterPro" id="IPR006170">
    <property type="entry name" value="PBP/GOBP"/>
</dbReference>
<name>A0A6P8WZN9_DROAB</name>
<evidence type="ECO:0000313" key="6">
    <source>
        <dbReference type="Proteomes" id="UP000515160"/>
    </source>
</evidence>
<feature type="region of interest" description="Disordered" evidence="4">
    <location>
        <begin position="21"/>
        <end position="53"/>
    </location>
</feature>
<dbReference type="InterPro" id="IPR036728">
    <property type="entry name" value="PBP_GOBP_sf"/>
</dbReference>
<dbReference type="Gene3D" id="1.10.238.20">
    <property type="entry name" value="Pheromone/general odorant binding protein domain"/>
    <property type="match status" value="1"/>
</dbReference>
<keyword evidence="6" id="KW-1185">Reference proteome</keyword>
<dbReference type="GeneID" id="117567946"/>
<dbReference type="InterPro" id="IPR052295">
    <property type="entry name" value="Odorant-binding_protein"/>
</dbReference>
<dbReference type="Proteomes" id="UP000515160">
    <property type="component" value="Chromosome 3"/>
</dbReference>
<feature type="signal peptide" evidence="5">
    <location>
        <begin position="1"/>
        <end position="17"/>
    </location>
</feature>
<comment type="similarity">
    <text evidence="2">Belongs to the PBP/GOBP family.</text>
</comment>
<evidence type="ECO:0000256" key="1">
    <source>
        <dbReference type="ARBA" id="ARBA00004613"/>
    </source>
</evidence>
<accession>A0A6P8WZN9</accession>
<evidence type="ECO:0000256" key="4">
    <source>
        <dbReference type="SAM" id="MobiDB-lite"/>
    </source>
</evidence>
<dbReference type="CTD" id="37605"/>